<dbReference type="PANTHER" id="PTHR43609">
    <property type="entry name" value="ACETYL-COA HYDROLASE"/>
    <property type="match status" value="1"/>
</dbReference>
<accession>A0A212JPQ9</accession>
<organism evidence="6">
    <name type="scientific">uncultured delta proteobacterium</name>
    <dbReference type="NCBI Taxonomy" id="34034"/>
    <lineage>
        <taxon>Bacteria</taxon>
        <taxon>Deltaproteobacteria</taxon>
        <taxon>environmental samples</taxon>
    </lineage>
</organism>
<gene>
    <name evidence="6" type="primary">cat</name>
    <name evidence="6" type="ORF">KL86DPRO_11968</name>
</gene>
<feature type="binding site" evidence="3">
    <location>
        <position position="384"/>
    </location>
    <ligand>
        <name>CoA</name>
        <dbReference type="ChEBI" id="CHEBI:57287"/>
    </ligand>
</feature>
<feature type="binding site" evidence="3">
    <location>
        <begin position="264"/>
        <end position="268"/>
    </location>
    <ligand>
        <name>CoA</name>
        <dbReference type="ChEBI" id="CHEBI:57287"/>
    </ligand>
</feature>
<dbReference type="InterPro" id="IPR017821">
    <property type="entry name" value="Succinate_CoA_transferase"/>
</dbReference>
<dbReference type="Gene3D" id="3.40.1080.20">
    <property type="entry name" value="Acetyl-CoA hydrolase/transferase C-terminal domain"/>
    <property type="match status" value="1"/>
</dbReference>
<dbReference type="EMBL" id="FLUQ01000001">
    <property type="protein sequence ID" value="SBW01436.1"/>
    <property type="molecule type" value="Genomic_DNA"/>
</dbReference>
<dbReference type="GO" id="GO:0008775">
    <property type="term" value="F:acetate CoA-transferase activity"/>
    <property type="evidence" value="ECO:0007669"/>
    <property type="project" value="InterPro"/>
</dbReference>
<evidence type="ECO:0000256" key="1">
    <source>
        <dbReference type="ARBA" id="ARBA00009632"/>
    </source>
</evidence>
<dbReference type="NCBIfam" id="TIGR03458">
    <property type="entry name" value="YgfH_subfam"/>
    <property type="match status" value="1"/>
</dbReference>
<name>A0A212JPQ9_9DELT</name>
<sequence>MSNDRIRMQSLQSKVCSADEAAMLIKDGMYIGISGFTKFGDARAVPKALARRAKNGDKFCITLMTGASLGSDIDEDLGDLGITVRRLPYQGSPQLRKHINCGDVMYTDQHLSHTGEYIRCGHIHRPDIAIIDATYIDEKGGIVCTTSVGNNSAFALSADKIIVEINETHPVEMYGLHDIYVPEARPGRKPIPLVKPGDKIGTPAIQVDPSKIAAIVVHQMGDTPVKLTDADDETNAIAGHLIEFFKHEVKKGRMTNSLLPLQSGVGAVANAVLKGFESSPFSGLSMFTEVAQDTVIDLMLDAGKMDVVSTSALSLSQPYLDRVHREVNKLQGKLVLRPQEISNHPECIRRLGVIATNTALEFDIYGNVNSTHVLGTKMMNGIGGSGDFARNAAYTVFVTKSYAKGGALSSVVPMVTHHDHTEHDVDILITELGLADLRGLAPRERAKVIIENTVHPNFKEILSDYAKEAAAKGGHTPHILSKAFSLHERFEATGSMLPK</sequence>
<dbReference type="Pfam" id="PF02550">
    <property type="entry name" value="AcetylCoA_hydro"/>
    <property type="match status" value="1"/>
</dbReference>
<dbReference type="InterPro" id="IPR026888">
    <property type="entry name" value="AcetylCoA_hyd_C"/>
</dbReference>
<proteinExistence type="inferred from homology"/>
<dbReference type="InterPro" id="IPR037171">
    <property type="entry name" value="NagB/RpiA_transferase-like"/>
</dbReference>
<dbReference type="InterPro" id="IPR038460">
    <property type="entry name" value="AcetylCoA_hyd_C_sf"/>
</dbReference>
<evidence type="ECO:0000259" key="4">
    <source>
        <dbReference type="Pfam" id="PF02550"/>
    </source>
</evidence>
<protein>
    <submittedName>
        <fullName evidence="6">Succinyl-CoA:coenzyme A transferase</fullName>
        <ecNumber evidence="6">2.8.3.-</ecNumber>
    </submittedName>
</protein>
<evidence type="ECO:0000259" key="5">
    <source>
        <dbReference type="Pfam" id="PF13336"/>
    </source>
</evidence>
<feature type="binding site" evidence="3">
    <location>
        <position position="404"/>
    </location>
    <ligand>
        <name>CoA</name>
        <dbReference type="ChEBI" id="CHEBI:57287"/>
    </ligand>
</feature>
<feature type="domain" description="Acetyl-CoA hydrolase/transferase N-terminal" evidence="4">
    <location>
        <begin position="10"/>
        <end position="216"/>
    </location>
</feature>
<dbReference type="SUPFAM" id="SSF100950">
    <property type="entry name" value="NagB/RpiA/CoA transferase-like"/>
    <property type="match status" value="2"/>
</dbReference>
<feature type="domain" description="Acetyl-CoA hydrolase/transferase C-terminal" evidence="5">
    <location>
        <begin position="329"/>
        <end position="466"/>
    </location>
</feature>
<dbReference type="GO" id="GO:0006084">
    <property type="term" value="P:acetyl-CoA metabolic process"/>
    <property type="evidence" value="ECO:0007669"/>
    <property type="project" value="InterPro"/>
</dbReference>
<comment type="similarity">
    <text evidence="1">Belongs to the acetyl-CoA hydrolase/transferase family.</text>
</comment>
<evidence type="ECO:0000256" key="3">
    <source>
        <dbReference type="PIRSR" id="PIRSR617821-2"/>
    </source>
</evidence>
<keyword evidence="6" id="KW-0808">Transferase</keyword>
<dbReference type="PANTHER" id="PTHR43609:SF1">
    <property type="entry name" value="ACETYL-COA HYDROLASE"/>
    <property type="match status" value="1"/>
</dbReference>
<dbReference type="EC" id="2.8.3.-" evidence="6"/>
<dbReference type="Pfam" id="PF13336">
    <property type="entry name" value="AcetylCoA_hyd_C"/>
    <property type="match status" value="1"/>
</dbReference>
<dbReference type="InterPro" id="IPR046433">
    <property type="entry name" value="ActCoA_hydro"/>
</dbReference>
<evidence type="ECO:0000313" key="6">
    <source>
        <dbReference type="EMBL" id="SBW01436.1"/>
    </source>
</evidence>
<dbReference type="FunFam" id="3.40.1080.20:FF:000001">
    <property type="entry name" value="Acetyl-CoA hydrolase Ach1"/>
    <property type="match status" value="1"/>
</dbReference>
<dbReference type="InterPro" id="IPR003702">
    <property type="entry name" value="ActCoA_hydro_N"/>
</dbReference>
<feature type="active site" description="5-glutamyl coenzyme A thioester intermediate" evidence="2">
    <location>
        <position position="289"/>
    </location>
</feature>
<feature type="binding site" evidence="3">
    <location>
        <position position="380"/>
    </location>
    <ligand>
        <name>CoA</name>
        <dbReference type="ChEBI" id="CHEBI:57287"/>
    </ligand>
</feature>
<dbReference type="GO" id="GO:0006083">
    <property type="term" value="P:acetate metabolic process"/>
    <property type="evidence" value="ECO:0007669"/>
    <property type="project" value="InterPro"/>
</dbReference>
<evidence type="ECO:0000256" key="2">
    <source>
        <dbReference type="PIRSR" id="PIRSR617821-1"/>
    </source>
</evidence>
<dbReference type="GO" id="GO:0003986">
    <property type="term" value="F:acetyl-CoA hydrolase activity"/>
    <property type="evidence" value="ECO:0007669"/>
    <property type="project" value="TreeGrafter"/>
</dbReference>
<dbReference type="Gene3D" id="3.40.1080.10">
    <property type="entry name" value="Glutaconate Coenzyme A-transferase"/>
    <property type="match status" value="1"/>
</dbReference>
<reference evidence="6" key="1">
    <citation type="submission" date="2016-04" db="EMBL/GenBank/DDBJ databases">
        <authorList>
            <person name="Evans L.H."/>
            <person name="Alamgir A."/>
            <person name="Owens N."/>
            <person name="Weber N.D."/>
            <person name="Virtaneva K."/>
            <person name="Barbian K."/>
            <person name="Babar A."/>
            <person name="Rosenke K."/>
        </authorList>
    </citation>
    <scope>NUCLEOTIDE SEQUENCE</scope>
    <source>
        <strain evidence="6">86</strain>
    </source>
</reference>
<dbReference type="AlphaFoldDB" id="A0A212JPQ9"/>